<dbReference type="SUPFAM" id="SSF49879">
    <property type="entry name" value="SMAD/FHA domain"/>
    <property type="match status" value="2"/>
</dbReference>
<feature type="transmembrane region" description="Helical" evidence="2">
    <location>
        <begin position="261"/>
        <end position="279"/>
    </location>
</feature>
<feature type="domain" description="FHA" evidence="3">
    <location>
        <begin position="139"/>
        <end position="188"/>
    </location>
</feature>
<dbReference type="AlphaFoldDB" id="A0A928YVU0"/>
<dbReference type="RefSeq" id="WP_193909312.1">
    <property type="nucleotide sequence ID" value="NZ_PRDL01000001.1"/>
</dbReference>
<evidence type="ECO:0000313" key="4">
    <source>
        <dbReference type="EMBL" id="MBE8717448.1"/>
    </source>
</evidence>
<evidence type="ECO:0000256" key="1">
    <source>
        <dbReference type="SAM" id="MobiDB-lite"/>
    </source>
</evidence>
<sequence length="282" mass="31270">MLKIRFKNNKYNAVWLVEPRVTIGSSRRNDLVINDTNVADEHLEVLVNHEQLTLKNLAVSRPVHVNNEPVHSFCELKPHDIILIGSTELQVVDPKREVLDTPVEPMRVARNRPLAATGWSLKSLHPALNNRVYSLKESNLLGRSSECDITLAAAHLSRRHARLDVVDGVLYVKDLGSANGTFINGKPVREARVRRGDELKFDTVAFGVIGPPDEFAKTSVRRAAFPADSAADNATKNHPILTNAPENQQTNPLIKKHKGPYSMAILIVLAAVIVLSLYLRTA</sequence>
<dbReference type="Pfam" id="PF00498">
    <property type="entry name" value="FHA"/>
    <property type="match status" value="1"/>
</dbReference>
<dbReference type="InterPro" id="IPR000253">
    <property type="entry name" value="FHA_dom"/>
</dbReference>
<dbReference type="InterPro" id="IPR008984">
    <property type="entry name" value="SMAD_FHA_dom_sf"/>
</dbReference>
<evidence type="ECO:0000259" key="3">
    <source>
        <dbReference type="PROSITE" id="PS50006"/>
    </source>
</evidence>
<dbReference type="InterPro" id="IPR032030">
    <property type="entry name" value="YscD_cytoplasmic_dom"/>
</dbReference>
<dbReference type="SMART" id="SM00240">
    <property type="entry name" value="FHA"/>
    <property type="match status" value="2"/>
</dbReference>
<proteinExistence type="predicted"/>
<evidence type="ECO:0000256" key="2">
    <source>
        <dbReference type="SAM" id="Phobius"/>
    </source>
</evidence>
<dbReference type="Gene3D" id="2.60.200.20">
    <property type="match status" value="2"/>
</dbReference>
<accession>A0A928YVU0</accession>
<dbReference type="InterPro" id="IPR050923">
    <property type="entry name" value="Cell_Proc_Reg/RNA_Proc"/>
</dbReference>
<dbReference type="CDD" id="cd00060">
    <property type="entry name" value="FHA"/>
    <property type="match status" value="2"/>
</dbReference>
<evidence type="ECO:0000313" key="5">
    <source>
        <dbReference type="Proteomes" id="UP000652567"/>
    </source>
</evidence>
<organism evidence="4 5">
    <name type="scientific">Cellvibrio polysaccharolyticus</name>
    <dbReference type="NCBI Taxonomy" id="2082724"/>
    <lineage>
        <taxon>Bacteria</taxon>
        <taxon>Pseudomonadati</taxon>
        <taxon>Pseudomonadota</taxon>
        <taxon>Gammaproteobacteria</taxon>
        <taxon>Cellvibrionales</taxon>
        <taxon>Cellvibrionaceae</taxon>
        <taxon>Cellvibrio</taxon>
    </lineage>
</organism>
<keyword evidence="5" id="KW-1185">Reference proteome</keyword>
<keyword evidence="2" id="KW-0812">Transmembrane</keyword>
<reference evidence="4" key="1">
    <citation type="submission" date="2018-07" db="EMBL/GenBank/DDBJ databases">
        <title>Genome assembly of strain Ka43.</title>
        <authorList>
            <person name="Kukolya J."/>
            <person name="Nagy I."/>
            <person name="Horvath B."/>
            <person name="Toth A."/>
        </authorList>
    </citation>
    <scope>NUCLEOTIDE SEQUENCE</scope>
    <source>
        <strain evidence="4">KB43</strain>
    </source>
</reference>
<comment type="caution">
    <text evidence="4">The sequence shown here is derived from an EMBL/GenBank/DDBJ whole genome shotgun (WGS) entry which is preliminary data.</text>
</comment>
<keyword evidence="2" id="KW-1133">Transmembrane helix</keyword>
<name>A0A928YVU0_9GAMM</name>
<gene>
    <name evidence="4" type="ORF">C4F51_09625</name>
</gene>
<dbReference type="PROSITE" id="PS50006">
    <property type="entry name" value="FHA_DOMAIN"/>
    <property type="match status" value="1"/>
</dbReference>
<keyword evidence="2" id="KW-0472">Membrane</keyword>
<dbReference type="Proteomes" id="UP000652567">
    <property type="component" value="Unassembled WGS sequence"/>
</dbReference>
<dbReference type="PANTHER" id="PTHR23308">
    <property type="entry name" value="NUCLEAR INHIBITOR OF PROTEIN PHOSPHATASE-1"/>
    <property type="match status" value="1"/>
</dbReference>
<feature type="region of interest" description="Disordered" evidence="1">
    <location>
        <begin position="232"/>
        <end position="251"/>
    </location>
</feature>
<dbReference type="EMBL" id="PRDL01000001">
    <property type="protein sequence ID" value="MBE8717448.1"/>
    <property type="molecule type" value="Genomic_DNA"/>
</dbReference>
<dbReference type="Pfam" id="PF16697">
    <property type="entry name" value="Yop-YscD_cpl"/>
    <property type="match status" value="1"/>
</dbReference>
<protein>
    <submittedName>
        <fullName evidence="4">FHA domain-containing protein</fullName>
    </submittedName>
</protein>